<dbReference type="EMBL" id="LR796673">
    <property type="protein sequence ID" value="CAB4158593.1"/>
    <property type="molecule type" value="Genomic_DNA"/>
</dbReference>
<name>A0A6J5NHZ9_9CAUD</name>
<protein>
    <submittedName>
        <fullName evidence="1">Uncharacterized protein</fullName>
    </submittedName>
</protein>
<accession>A0A6J5NHZ9</accession>
<reference evidence="1" key="1">
    <citation type="submission" date="2020-04" db="EMBL/GenBank/DDBJ databases">
        <authorList>
            <person name="Chiriac C."/>
            <person name="Salcher M."/>
            <person name="Ghai R."/>
            <person name="Kavagutti S V."/>
        </authorList>
    </citation>
    <scope>NUCLEOTIDE SEQUENCE</scope>
</reference>
<organism evidence="1">
    <name type="scientific">uncultured Caudovirales phage</name>
    <dbReference type="NCBI Taxonomy" id="2100421"/>
    <lineage>
        <taxon>Viruses</taxon>
        <taxon>Duplodnaviria</taxon>
        <taxon>Heunggongvirae</taxon>
        <taxon>Uroviricota</taxon>
        <taxon>Caudoviricetes</taxon>
        <taxon>Peduoviridae</taxon>
        <taxon>Maltschvirus</taxon>
        <taxon>Maltschvirus maltsch</taxon>
    </lineage>
</organism>
<proteinExistence type="predicted"/>
<gene>
    <name evidence="1" type="ORF">UFOVP703_20</name>
</gene>
<sequence>MTAFAYEGRLELLATLAAAAPAQPPGWWKPSGLVEPPRPAWPAGLTVHEAYCLNNYDEMADDELDAHEGGTNRVKQYIGDMTEWREECNRIEYRAQRERVLEWPIWYALEIERRLMGVCHP</sequence>
<evidence type="ECO:0000313" key="1">
    <source>
        <dbReference type="EMBL" id="CAB4158593.1"/>
    </source>
</evidence>